<dbReference type="InterPro" id="IPR000883">
    <property type="entry name" value="Cyt_C_Oxase_1"/>
</dbReference>
<dbReference type="PATRIC" id="fig|1579979.3.peg.2630"/>
<dbReference type="SUPFAM" id="SSF81442">
    <property type="entry name" value="Cytochrome c oxidase subunit I-like"/>
    <property type="match status" value="1"/>
</dbReference>
<evidence type="ECO:0000313" key="3">
    <source>
        <dbReference type="Proteomes" id="UP000066624"/>
    </source>
</evidence>
<keyword evidence="3" id="KW-1185">Reference proteome</keyword>
<dbReference type="GO" id="GO:0009060">
    <property type="term" value="P:aerobic respiration"/>
    <property type="evidence" value="ECO:0007669"/>
    <property type="project" value="InterPro"/>
</dbReference>
<dbReference type="AlphaFoldDB" id="A0A0K0XZ73"/>
<dbReference type="PANTHER" id="PTHR10422">
    <property type="entry name" value="CYTOCHROME C OXIDASE SUBUNIT 1"/>
    <property type="match status" value="1"/>
</dbReference>
<sequence>MNPTRRLWWILGILFVVSFAALGFIGTEIYRQMPPVPAEVVSESGEILYTRDQIEQGRQVWQTMGGQQVGSVWGHGAYLAPDWSADWLHREALALLDRWAEESHRQSFDSLDGPAQAALQNRLETEMRANRYDAVQDRLVVSDDRAAAMALAHAHYKALFSDGESHAVLREQFAIANDAIPSEVHRDLLPAFFFWAAWAATTERPGSDITYTSNWPHEPLVGNSPTTGTAMWSIASIILLLAGIGALTWYYVATHDAGHLSQPPKDDPLLGLDPTPSQRAVAKYFYTAVALFMAQILLGAITAHYAVEGHEFYGFNLSEILPYAVTRTWHTQLGIFWIATAWLATGLYLAPAISGVEPRWQRLGVNVLFGALLVVVVGSMTGEWFAVQQRLGLDASFWIGHQGWEYVDLGRVWQIGLFAGLLIWLALMGRALWPALRKPSEHRALITILFLSTIAIGLFYGAGLTWGKHTHLSIVTYWRWWVVHLWVEGFFEVFATAAVALLFTRLGLVRARLATDAVLFATIVFLFGGILGTLHHLYFAGTPTSVIAVGAVFSALEVVPLVLIGFEAYENYRLRKAAPWVARYKWPILFFVAVAFWNLVGAGLLGFLINPPISLYYVQGLNTTAAHGHSALFGVYGLLGIGLMLFCLRGMTRDRAWNDRLLKQTFWLLNAGLFAMVFFSLLPAGIYQAYWSVSEGLWLARSPEVIHSAWMRAMVWLRVPGDIVFAAGGVTLALFILRLWWGSRRMTRRSTVLIEERASAG</sequence>
<dbReference type="EMBL" id="CP012154">
    <property type="protein sequence ID" value="AKS42932.1"/>
    <property type="molecule type" value="Genomic_DNA"/>
</dbReference>
<dbReference type="GO" id="GO:0004129">
    <property type="term" value="F:cytochrome-c oxidase activity"/>
    <property type="evidence" value="ECO:0007669"/>
    <property type="project" value="InterPro"/>
</dbReference>
<evidence type="ECO:0000313" key="2">
    <source>
        <dbReference type="EMBL" id="AKS42932.1"/>
    </source>
</evidence>
<proteinExistence type="predicted"/>
<dbReference type="PANTHER" id="PTHR10422:SF38">
    <property type="entry name" value="CYTOCHROME B SUBUNIT OF NITRIC OXIDE REDUCTASE"/>
    <property type="match status" value="1"/>
</dbReference>
<dbReference type="InterPro" id="IPR036927">
    <property type="entry name" value="Cyt_c_oxase-like_su1_sf"/>
</dbReference>
<dbReference type="InterPro" id="IPR054309">
    <property type="entry name" value="NorB_cytochrome_c-like"/>
</dbReference>
<dbReference type="Pfam" id="PF00115">
    <property type="entry name" value="COX1"/>
    <property type="match status" value="1"/>
</dbReference>
<dbReference type="Proteomes" id="UP000066624">
    <property type="component" value="Chromosome"/>
</dbReference>
<organism evidence="2 3">
    <name type="scientific">Wenzhouxiangella marina</name>
    <dbReference type="NCBI Taxonomy" id="1579979"/>
    <lineage>
        <taxon>Bacteria</taxon>
        <taxon>Pseudomonadati</taxon>
        <taxon>Pseudomonadota</taxon>
        <taxon>Gammaproteobacteria</taxon>
        <taxon>Chromatiales</taxon>
        <taxon>Wenzhouxiangellaceae</taxon>
        <taxon>Wenzhouxiangella</taxon>
    </lineage>
</organism>
<dbReference type="KEGG" id="wma:WM2015_2574"/>
<dbReference type="Pfam" id="PF22085">
    <property type="entry name" value="NorB_cytochrome_c-like"/>
    <property type="match status" value="1"/>
</dbReference>
<name>A0A0K0XZ73_9GAMM</name>
<evidence type="ECO:0000259" key="1">
    <source>
        <dbReference type="Pfam" id="PF22085"/>
    </source>
</evidence>
<gene>
    <name evidence="2" type="ORF">WM2015_2574</name>
</gene>
<dbReference type="OrthoDB" id="9767153at2"/>
<dbReference type="GO" id="GO:0020037">
    <property type="term" value="F:heme binding"/>
    <property type="evidence" value="ECO:0007669"/>
    <property type="project" value="InterPro"/>
</dbReference>
<feature type="domain" description="Nitric oxide reductase subunit B cytochrome c-like" evidence="1">
    <location>
        <begin position="37"/>
        <end position="217"/>
    </location>
</feature>
<protein>
    <submittedName>
        <fullName evidence="2">Nitric oxide reductase large subunit</fullName>
    </submittedName>
</protein>
<dbReference type="GO" id="GO:0016020">
    <property type="term" value="C:membrane"/>
    <property type="evidence" value="ECO:0007669"/>
    <property type="project" value="InterPro"/>
</dbReference>
<dbReference type="STRING" id="1579979.WM2015_2574"/>
<dbReference type="RefSeq" id="WP_049726454.1">
    <property type="nucleotide sequence ID" value="NZ_CP012154.1"/>
</dbReference>
<accession>A0A0K0XZ73</accession>
<reference evidence="2 3" key="1">
    <citation type="submission" date="2015-07" db="EMBL/GenBank/DDBJ databases">
        <authorList>
            <person name="Noorani M."/>
        </authorList>
    </citation>
    <scope>NUCLEOTIDE SEQUENCE [LARGE SCALE GENOMIC DNA]</scope>
    <source>
        <strain evidence="2 3">KCTC 42284</strain>
    </source>
</reference>
<dbReference type="Gene3D" id="1.20.210.10">
    <property type="entry name" value="Cytochrome c oxidase-like, subunit I domain"/>
    <property type="match status" value="1"/>
</dbReference>